<sequence length="363" mass="40534">MSEKIYPLLNWLDISQAVDWLQGLTESAVTQYDLISLCAAKQCPVYVDLKQSVNGTDEETWWQDVSGRGIQEVKNPLALVDAGVLTDSRLVLLGEVTWTNDKGAFCREKIEWAASIVMIDVFPIFRPSDIQALAHKMNGATDQPTAAEIEGLRDQLKKACEAKENAWYLTDKYRVELETLRETAEQDRSSREAAWLRAEQAEKLAEELADRLDRMEAKADHCQDALASSNTAVAELKSTVEHEQMARKYAESLAKELRDELEDEYQARMAERTEHAKSSICACEQGEAVSPASEGITFPYATKQLEAMRDAALAHWADHDRSKPAPYGIQKTVASFLADRTGQNSRKLAELAVAIKPDDLPKA</sequence>
<dbReference type="EMBL" id="UIDD01000004">
    <property type="protein sequence ID" value="SUQ61546.1"/>
    <property type="molecule type" value="Genomic_DNA"/>
</dbReference>
<keyword evidence="1" id="KW-0175">Coiled coil</keyword>
<dbReference type="RefSeq" id="WP_115085302.1">
    <property type="nucleotide sequence ID" value="NZ_CBCSFG010000036.1"/>
</dbReference>
<protein>
    <submittedName>
        <fullName evidence="2">Uncharacterized protein</fullName>
    </submittedName>
</protein>
<dbReference type="AlphaFoldDB" id="A0A380SWD2"/>
<feature type="coiled-coil region" evidence="1">
    <location>
        <begin position="198"/>
        <end position="225"/>
    </location>
</feature>
<evidence type="ECO:0000313" key="3">
    <source>
        <dbReference type="Proteomes" id="UP000255177"/>
    </source>
</evidence>
<reference evidence="3" key="1">
    <citation type="submission" date="2018-07" db="EMBL/GenBank/DDBJ databases">
        <authorList>
            <person name="Blom J."/>
        </authorList>
    </citation>
    <scope>NUCLEOTIDE SEQUENCE [LARGE SCALE GENOMIC DNA]</scope>
    <source>
        <strain evidence="3">CCOS 864</strain>
    </source>
</reference>
<name>A0A380SWD2_9PSED</name>
<evidence type="ECO:0000313" key="2">
    <source>
        <dbReference type="EMBL" id="SUQ61546.1"/>
    </source>
</evidence>
<accession>A0A380SWD2</accession>
<dbReference type="Proteomes" id="UP000255177">
    <property type="component" value="Unassembled WGS sequence"/>
</dbReference>
<organism evidence="2 3">
    <name type="scientific">Pseudomonas wadenswilerensis</name>
    <dbReference type="NCBI Taxonomy" id="1785161"/>
    <lineage>
        <taxon>Bacteria</taxon>
        <taxon>Pseudomonadati</taxon>
        <taxon>Pseudomonadota</taxon>
        <taxon>Gammaproteobacteria</taxon>
        <taxon>Pseudomonadales</taxon>
        <taxon>Pseudomonadaceae</taxon>
        <taxon>Pseudomonas</taxon>
    </lineage>
</organism>
<evidence type="ECO:0000256" key="1">
    <source>
        <dbReference type="SAM" id="Coils"/>
    </source>
</evidence>
<proteinExistence type="predicted"/>
<gene>
    <name evidence="2" type="ORF">CCOS864_00970</name>
</gene>
<keyword evidence="3" id="KW-1185">Reference proteome</keyword>